<dbReference type="AlphaFoldDB" id="A0A8J6E2G8"/>
<dbReference type="GO" id="GO:1990180">
    <property type="term" value="P:mitochondrial tRNA 3'-end processing"/>
    <property type="evidence" value="ECO:0007669"/>
    <property type="project" value="TreeGrafter"/>
</dbReference>
<comment type="catalytic activity">
    <reaction evidence="1">
        <text>Endonucleolytic cleavage of RNA, removing extra 3' nucleotides from tRNA precursor, generating 3' termini of tRNAs. A 3'-hydroxy group is left at the tRNA terminus and a 5'-phosphoryl group is left at the trailer molecule.</text>
        <dbReference type="EC" id="3.1.26.11"/>
    </reaction>
</comment>
<evidence type="ECO:0000313" key="12">
    <source>
        <dbReference type="EMBL" id="KAG9397629.1"/>
    </source>
</evidence>
<dbReference type="SUPFAM" id="SSF56281">
    <property type="entry name" value="Metallo-hydrolase/oxidoreductase"/>
    <property type="match status" value="2"/>
</dbReference>
<comment type="caution">
    <text evidence="12">The sequence shown here is derived from an EMBL/GenBank/DDBJ whole genome shotgun (WGS) entry which is preliminary data.</text>
</comment>
<dbReference type="InterPro" id="IPR036866">
    <property type="entry name" value="RibonucZ/Hydroxyglut_hydro"/>
</dbReference>
<keyword evidence="9" id="KW-0378">Hydrolase</keyword>
<keyword evidence="6" id="KW-0540">Nuclease</keyword>
<feature type="domain" description="Metallo-beta-lactamase" evidence="11">
    <location>
        <begin position="374"/>
        <end position="584"/>
    </location>
</feature>
<reference evidence="12" key="1">
    <citation type="submission" date="2021-05" db="EMBL/GenBank/DDBJ databases">
        <title>A free-living protist that lacks canonical eukaryotic 1 DNA replication and segregation systems.</title>
        <authorList>
            <person name="Salas-Leiva D.E."/>
            <person name="Tromer E.C."/>
            <person name="Curtis B.A."/>
            <person name="Jerlstrom-Hultqvist J."/>
            <person name="Kolisko M."/>
            <person name="Yi Z."/>
            <person name="Salas-Leiva J.S."/>
            <person name="Gallot-Lavallee L."/>
            <person name="Kops G.J.P.L."/>
            <person name="Archibald J.M."/>
            <person name="Simpson A.G.B."/>
            <person name="Roger A.J."/>
        </authorList>
    </citation>
    <scope>NUCLEOTIDE SEQUENCE</scope>
    <source>
        <strain evidence="12">BICM</strain>
    </source>
</reference>
<evidence type="ECO:0000256" key="2">
    <source>
        <dbReference type="ARBA" id="ARBA00001947"/>
    </source>
</evidence>
<dbReference type="GO" id="GO:0042781">
    <property type="term" value="F:3'-tRNA processing endoribonuclease activity"/>
    <property type="evidence" value="ECO:0007669"/>
    <property type="project" value="UniProtKB-EC"/>
</dbReference>
<keyword evidence="7" id="KW-0479">Metal-binding</keyword>
<keyword evidence="8" id="KW-0255">Endonuclease</keyword>
<evidence type="ECO:0000256" key="9">
    <source>
        <dbReference type="ARBA" id="ARBA00022801"/>
    </source>
</evidence>
<evidence type="ECO:0000256" key="1">
    <source>
        <dbReference type="ARBA" id="ARBA00000402"/>
    </source>
</evidence>
<dbReference type="Gene3D" id="3.60.15.10">
    <property type="entry name" value="Ribonuclease Z/Hydroxyacylglutathione hydrolase-like"/>
    <property type="match status" value="2"/>
</dbReference>
<evidence type="ECO:0000259" key="11">
    <source>
        <dbReference type="Pfam" id="PF12706"/>
    </source>
</evidence>
<gene>
    <name evidence="12" type="ORF">J8273_0759</name>
</gene>
<name>A0A8J6E2G8_9EUKA</name>
<evidence type="ECO:0000256" key="3">
    <source>
        <dbReference type="ARBA" id="ARBA00007823"/>
    </source>
</evidence>
<dbReference type="EMBL" id="JAHDYR010000001">
    <property type="protein sequence ID" value="KAG9397629.1"/>
    <property type="molecule type" value="Genomic_DNA"/>
</dbReference>
<proteinExistence type="inferred from homology"/>
<keyword evidence="10" id="KW-0862">Zinc</keyword>
<organism evidence="12 13">
    <name type="scientific">Carpediemonas membranifera</name>
    <dbReference type="NCBI Taxonomy" id="201153"/>
    <lineage>
        <taxon>Eukaryota</taxon>
        <taxon>Metamonada</taxon>
        <taxon>Carpediemonas-like organisms</taxon>
        <taxon>Carpediemonas</taxon>
    </lineage>
</organism>
<dbReference type="InterPro" id="IPR047151">
    <property type="entry name" value="RNZ2-like"/>
</dbReference>
<dbReference type="Proteomes" id="UP000717585">
    <property type="component" value="Unassembled WGS sequence"/>
</dbReference>
<dbReference type="EC" id="3.1.26.11" evidence="4"/>
<evidence type="ECO:0000256" key="5">
    <source>
        <dbReference type="ARBA" id="ARBA00022694"/>
    </source>
</evidence>
<evidence type="ECO:0000256" key="7">
    <source>
        <dbReference type="ARBA" id="ARBA00022723"/>
    </source>
</evidence>
<dbReference type="GO" id="GO:0005739">
    <property type="term" value="C:mitochondrion"/>
    <property type="evidence" value="ECO:0007669"/>
    <property type="project" value="TreeGrafter"/>
</dbReference>
<dbReference type="Pfam" id="PF12706">
    <property type="entry name" value="Lactamase_B_2"/>
    <property type="match status" value="1"/>
</dbReference>
<dbReference type="PANTHER" id="PTHR12553">
    <property type="entry name" value="ZINC PHOSPHODIESTERASE ELAC PROTEIN 2"/>
    <property type="match status" value="1"/>
</dbReference>
<evidence type="ECO:0000256" key="10">
    <source>
        <dbReference type="ARBA" id="ARBA00022833"/>
    </source>
</evidence>
<evidence type="ECO:0000256" key="4">
    <source>
        <dbReference type="ARBA" id="ARBA00012477"/>
    </source>
</evidence>
<keyword evidence="13" id="KW-1185">Reference proteome</keyword>
<comment type="similarity">
    <text evidence="3">Belongs to the RNase Z family.</text>
</comment>
<dbReference type="OrthoDB" id="527344at2759"/>
<protein>
    <recommendedName>
        <fullName evidence="4">ribonuclease Z</fullName>
        <ecNumber evidence="4">3.1.26.11</ecNumber>
    </recommendedName>
</protein>
<sequence length="643" mass="69516">MSQLQFIQANSSATISFMFKPLGSTKRILCNCADGTQRLAMEQHLKIGKIDTIVCTDISSAFGAIGLAMTCSLGRLDDDDERTMTIRPILKPRCNAGEALAHYTEFTNAKIVPMKSNTPFFAGDTVKVLPFFNAAGTKVLCTMFRCPNTKGKFDAEKASKMKLPGALRGKLAAGQTVTLNGETIAPSDLFGPDRAGFVLAMLSADTLGEFTELLDHKSHLVSLVSSCDLLIHNIDREFLKSLEYVEAFGTSTLTCQHVLRGPNPVARSPAFESLQSKLADLSPYYVTPLQRQSNDDHPISGFGEYITVAPGLTMSNSKVVDPGMAAPDLPRRPSIISNEKPYVLLLGTACAIPSPLRNTSGFLLSLPTASGVPRYILLDCGEGTLSQLASAFGDELDSVLSRLDAVYISHSHGDHTLGLPALLIERHKVCPDVQCRVVGPQEALDQTRSMLQRQLLFDGVKIAFAESDTKHCAPHPEQLRVLKTVDIVLVKHMDDSPNSITPAFGYVFELDLGSGKPFKFGYSGDTKFCTGLCKACAGADLVIHEATFPDGEEDRARENKHSTVSDVMKFAELSGVKAVCLTHFSPRSEIAGFKAEEVPGVEKFDGPVILGSDLLLIPFEEEAISQIAEASMEAARVCMGDDE</sequence>
<evidence type="ECO:0000313" key="13">
    <source>
        <dbReference type="Proteomes" id="UP000717585"/>
    </source>
</evidence>
<evidence type="ECO:0000256" key="6">
    <source>
        <dbReference type="ARBA" id="ARBA00022722"/>
    </source>
</evidence>
<keyword evidence="5" id="KW-0819">tRNA processing</keyword>
<evidence type="ECO:0000256" key="8">
    <source>
        <dbReference type="ARBA" id="ARBA00022759"/>
    </source>
</evidence>
<comment type="cofactor">
    <cofactor evidence="2">
        <name>Zn(2+)</name>
        <dbReference type="ChEBI" id="CHEBI:29105"/>
    </cofactor>
</comment>
<dbReference type="InterPro" id="IPR001279">
    <property type="entry name" value="Metallo-B-lactamas"/>
</dbReference>
<dbReference type="GO" id="GO:0046872">
    <property type="term" value="F:metal ion binding"/>
    <property type="evidence" value="ECO:0007669"/>
    <property type="project" value="UniProtKB-KW"/>
</dbReference>
<accession>A0A8J6E2G8</accession>
<dbReference type="PANTHER" id="PTHR12553:SF49">
    <property type="entry name" value="ZINC PHOSPHODIESTERASE ELAC PROTEIN 2"/>
    <property type="match status" value="1"/>
</dbReference>